<evidence type="ECO:0000313" key="15">
    <source>
        <dbReference type="EMBL" id="CAK9029229.1"/>
    </source>
</evidence>
<comment type="similarity">
    <text evidence="4 14">Belongs to the diacylglycerol acyltransferase family.</text>
</comment>
<dbReference type="PANTHER" id="PTHR12317:SF0">
    <property type="entry name" value="ACYLTRANSFERASE"/>
    <property type="match status" value="1"/>
</dbReference>
<organism evidence="15 16">
    <name type="scientific">Durusdinium trenchii</name>
    <dbReference type="NCBI Taxonomy" id="1381693"/>
    <lineage>
        <taxon>Eukaryota</taxon>
        <taxon>Sar</taxon>
        <taxon>Alveolata</taxon>
        <taxon>Dinophyceae</taxon>
        <taxon>Suessiales</taxon>
        <taxon>Symbiodiniaceae</taxon>
        <taxon>Durusdinium</taxon>
    </lineage>
</organism>
<evidence type="ECO:0000256" key="6">
    <source>
        <dbReference type="ARBA" id="ARBA00022679"/>
    </source>
</evidence>
<dbReference type="PANTHER" id="PTHR12317">
    <property type="entry name" value="DIACYLGLYCEROL O-ACYLTRANSFERASE"/>
    <property type="match status" value="1"/>
</dbReference>
<evidence type="ECO:0000256" key="7">
    <source>
        <dbReference type="ARBA" id="ARBA00022692"/>
    </source>
</evidence>
<reference evidence="15 16" key="1">
    <citation type="submission" date="2024-02" db="EMBL/GenBank/DDBJ databases">
        <authorList>
            <person name="Chen Y."/>
            <person name="Shah S."/>
            <person name="Dougan E. K."/>
            <person name="Thang M."/>
            <person name="Chan C."/>
        </authorList>
    </citation>
    <scope>NUCLEOTIDE SEQUENCE [LARGE SCALE GENOMIC DNA]</scope>
</reference>
<evidence type="ECO:0000256" key="9">
    <source>
        <dbReference type="ARBA" id="ARBA00022824"/>
    </source>
</evidence>
<keyword evidence="11" id="KW-0443">Lipid metabolism</keyword>
<evidence type="ECO:0000256" key="1">
    <source>
        <dbReference type="ARBA" id="ARBA00004477"/>
    </source>
</evidence>
<name>A0ABP0KTG2_9DINO</name>
<sequence length="328" mass="37009">MSSGRLLVAESKQVRPPWWRCALLWVASGFAWVASSAEVSFSSALAAQQLMTFVLAAVATCLTTLNAKRRVCNPSEQFLDFQYGHYSGYHKRSELNGALEDIHPSRSFFACHPHGVLSIGWISNVCWGRKFHQVAGRCFCLIDPTLRNKGLLAKFFLDAYEGPHGGFRDTRSHTMQELMERGSSVAMIPGAYQEATAFTYGRERVALARRKGFVKYCLQYGYRLHPVYTFGESETYYTACGFEWFRLWLNRKGIPTVAFRGLPWCPLLPRSDVEMLTFVGPALELPQISHPSPQEVDEWHARYIDALVALFDKHKAEAGKPAAVLEIV</sequence>
<dbReference type="EC" id="2.3.1.-" evidence="14"/>
<dbReference type="InterPro" id="IPR007130">
    <property type="entry name" value="DAGAT"/>
</dbReference>
<keyword evidence="7" id="KW-0812">Transmembrane</keyword>
<comment type="caution">
    <text evidence="15">The sequence shown here is derived from an EMBL/GenBank/DDBJ whole genome shotgun (WGS) entry which is preliminary data.</text>
</comment>
<evidence type="ECO:0000256" key="13">
    <source>
        <dbReference type="ARBA" id="ARBA00023315"/>
    </source>
</evidence>
<evidence type="ECO:0000313" key="16">
    <source>
        <dbReference type="Proteomes" id="UP001642464"/>
    </source>
</evidence>
<keyword evidence="5" id="KW-0444">Lipid biosynthesis</keyword>
<keyword evidence="13" id="KW-0012">Acyltransferase</keyword>
<accession>A0ABP0KTG2</accession>
<dbReference type="Proteomes" id="UP001642464">
    <property type="component" value="Unassembled WGS sequence"/>
</dbReference>
<keyword evidence="6 14" id="KW-0808">Transferase</keyword>
<dbReference type="Pfam" id="PF03982">
    <property type="entry name" value="DAGAT"/>
    <property type="match status" value="1"/>
</dbReference>
<keyword evidence="8" id="KW-0319">Glycerol metabolism</keyword>
<evidence type="ECO:0000256" key="11">
    <source>
        <dbReference type="ARBA" id="ARBA00023098"/>
    </source>
</evidence>
<keyword evidence="10" id="KW-1133">Transmembrane helix</keyword>
<evidence type="ECO:0000256" key="14">
    <source>
        <dbReference type="RuleBase" id="RU367023"/>
    </source>
</evidence>
<evidence type="ECO:0000256" key="10">
    <source>
        <dbReference type="ARBA" id="ARBA00022989"/>
    </source>
</evidence>
<evidence type="ECO:0000256" key="5">
    <source>
        <dbReference type="ARBA" id="ARBA00022516"/>
    </source>
</evidence>
<keyword evidence="12" id="KW-0472">Membrane</keyword>
<evidence type="ECO:0000256" key="4">
    <source>
        <dbReference type="ARBA" id="ARBA00005420"/>
    </source>
</evidence>
<comment type="pathway">
    <text evidence="2">Glycerolipid metabolism; triacylglycerol biosynthesis.</text>
</comment>
<comment type="subcellular location">
    <subcellularLocation>
        <location evidence="1 14">Endoplasmic reticulum membrane</location>
        <topology evidence="1 14">Multi-pass membrane protein</topology>
    </subcellularLocation>
</comment>
<evidence type="ECO:0000256" key="2">
    <source>
        <dbReference type="ARBA" id="ARBA00004771"/>
    </source>
</evidence>
<proteinExistence type="inferred from homology"/>
<comment type="pathway">
    <text evidence="3">Lipid metabolism.</text>
</comment>
<gene>
    <name evidence="15" type="ORF">SCF082_LOCUS18697</name>
</gene>
<dbReference type="EMBL" id="CAXAMM010012559">
    <property type="protein sequence ID" value="CAK9029229.1"/>
    <property type="molecule type" value="Genomic_DNA"/>
</dbReference>
<evidence type="ECO:0000256" key="3">
    <source>
        <dbReference type="ARBA" id="ARBA00005189"/>
    </source>
</evidence>
<evidence type="ECO:0000256" key="8">
    <source>
        <dbReference type="ARBA" id="ARBA00022798"/>
    </source>
</evidence>
<keyword evidence="9 14" id="KW-0256">Endoplasmic reticulum</keyword>
<keyword evidence="16" id="KW-1185">Reference proteome</keyword>
<protein>
    <recommendedName>
        <fullName evidence="14">Acyltransferase</fullName>
        <ecNumber evidence="14">2.3.1.-</ecNumber>
    </recommendedName>
</protein>
<evidence type="ECO:0000256" key="12">
    <source>
        <dbReference type="ARBA" id="ARBA00023136"/>
    </source>
</evidence>